<name>A0ABT8P8P4_9BURK</name>
<gene>
    <name evidence="1" type="ORF">QZM52_09095</name>
</gene>
<organism evidence="1 2">
    <name type="scientific">Burkholderia metallica</name>
    <dbReference type="NCBI Taxonomy" id="488729"/>
    <lineage>
        <taxon>Bacteria</taxon>
        <taxon>Pseudomonadati</taxon>
        <taxon>Pseudomonadota</taxon>
        <taxon>Betaproteobacteria</taxon>
        <taxon>Burkholderiales</taxon>
        <taxon>Burkholderiaceae</taxon>
        <taxon>Burkholderia</taxon>
        <taxon>Burkholderia cepacia complex</taxon>
    </lineage>
</organism>
<dbReference type="RefSeq" id="WP_301755164.1">
    <property type="nucleotide sequence ID" value="NZ_JAUJSQ010000002.1"/>
</dbReference>
<comment type="caution">
    <text evidence="1">The sequence shown here is derived from an EMBL/GenBank/DDBJ whole genome shotgun (WGS) entry which is preliminary data.</text>
</comment>
<evidence type="ECO:0000313" key="1">
    <source>
        <dbReference type="EMBL" id="MDN7931444.1"/>
    </source>
</evidence>
<sequence length="249" mass="27678">MTRLGVSPASKIGKLMGPAIEKNAPGLAPPLDQVFGLLERVFRPRVAREVNGLLKIPKTANRIKHEAILRLSSDASGTPLIVTTNFDLMFERANRRLRRWASPLLPLVTTVEAPTAIVYFHGRLQQQGVDGQNLVLSWADFGHAYLADGWAATFMRLLLEQRVVVLLGYVCHSPVPPSIDESVNMERLVRLEVVTAQRRGADINVLDHLMLVVFQIVRRILLRSIGPLHAIIGRLASRRQSRIVTAPLS</sequence>
<protein>
    <submittedName>
        <fullName evidence="1">SIR2 family protein</fullName>
    </submittedName>
</protein>
<proteinExistence type="predicted"/>
<keyword evidence="2" id="KW-1185">Reference proteome</keyword>
<evidence type="ECO:0000313" key="2">
    <source>
        <dbReference type="Proteomes" id="UP001171606"/>
    </source>
</evidence>
<dbReference type="Proteomes" id="UP001171606">
    <property type="component" value="Unassembled WGS sequence"/>
</dbReference>
<reference evidence="1" key="1">
    <citation type="submission" date="2023-07" db="EMBL/GenBank/DDBJ databases">
        <title>A collection of bacterial strains from the Burkholderia cepacia Research Laboratory and Repository.</title>
        <authorList>
            <person name="Lipuma J."/>
            <person name="Spilker T."/>
            <person name="Caverly L."/>
        </authorList>
    </citation>
    <scope>NUCLEOTIDE SEQUENCE</scope>
    <source>
        <strain evidence="1">AU42020</strain>
    </source>
</reference>
<accession>A0ABT8P8P4</accession>
<dbReference type="Pfam" id="PF13289">
    <property type="entry name" value="SIR2_2"/>
    <property type="match status" value="1"/>
</dbReference>
<dbReference type="EMBL" id="JAUJSQ010000002">
    <property type="protein sequence ID" value="MDN7931444.1"/>
    <property type="molecule type" value="Genomic_DNA"/>
</dbReference>